<dbReference type="InterPro" id="IPR002110">
    <property type="entry name" value="Ankyrin_rpt"/>
</dbReference>
<evidence type="ECO:0008006" key="6">
    <source>
        <dbReference type="Google" id="ProtNLM"/>
    </source>
</evidence>
<feature type="chain" id="PRO_5047410638" description="Ankyrin repeat protein" evidence="3">
    <location>
        <begin position="24"/>
        <end position="410"/>
    </location>
</feature>
<dbReference type="EMBL" id="JAMFLX010000021">
    <property type="protein sequence ID" value="MCL6271161.1"/>
    <property type="molecule type" value="Genomic_DNA"/>
</dbReference>
<protein>
    <recommendedName>
        <fullName evidence="6">Ankyrin repeat protein</fullName>
    </recommendedName>
</protein>
<keyword evidence="2" id="KW-0040">ANK repeat</keyword>
<dbReference type="SUPFAM" id="SSF48403">
    <property type="entry name" value="Ankyrin repeat"/>
    <property type="match status" value="1"/>
</dbReference>
<dbReference type="Gene3D" id="1.25.40.20">
    <property type="entry name" value="Ankyrin repeat-containing domain"/>
    <property type="match status" value="2"/>
</dbReference>
<evidence type="ECO:0000256" key="1">
    <source>
        <dbReference type="ARBA" id="ARBA00022737"/>
    </source>
</evidence>
<evidence type="ECO:0000313" key="5">
    <source>
        <dbReference type="Proteomes" id="UP001203338"/>
    </source>
</evidence>
<gene>
    <name evidence="4" type="ORF">M3P05_14640</name>
</gene>
<keyword evidence="1" id="KW-0677">Repeat</keyword>
<evidence type="ECO:0000313" key="4">
    <source>
        <dbReference type="EMBL" id="MCL6271161.1"/>
    </source>
</evidence>
<evidence type="ECO:0000256" key="3">
    <source>
        <dbReference type="SAM" id="SignalP"/>
    </source>
</evidence>
<accession>A0ABT0PIS6</accession>
<dbReference type="Proteomes" id="UP001203338">
    <property type="component" value="Unassembled WGS sequence"/>
</dbReference>
<dbReference type="SMART" id="SM00248">
    <property type="entry name" value="ANK"/>
    <property type="match status" value="4"/>
</dbReference>
<proteinExistence type="predicted"/>
<comment type="caution">
    <text evidence="4">The sequence shown here is derived from an EMBL/GenBank/DDBJ whole genome shotgun (WGS) entry which is preliminary data.</text>
</comment>
<reference evidence="4 5" key="1">
    <citation type="submission" date="2022-05" db="EMBL/GenBank/DDBJ databases">
        <authorList>
            <person name="Park J.-S."/>
        </authorList>
    </citation>
    <scope>NUCLEOTIDE SEQUENCE [LARGE SCALE GENOMIC DNA]</scope>
    <source>
        <strain evidence="4 5">2012CJ34-2</strain>
    </source>
</reference>
<dbReference type="PANTHER" id="PTHR24198:SF165">
    <property type="entry name" value="ANKYRIN REPEAT-CONTAINING PROTEIN-RELATED"/>
    <property type="match status" value="1"/>
</dbReference>
<dbReference type="PANTHER" id="PTHR24198">
    <property type="entry name" value="ANKYRIN REPEAT AND PROTEIN KINASE DOMAIN-CONTAINING PROTEIN"/>
    <property type="match status" value="1"/>
</dbReference>
<sequence length="410" mass="45473">MKNFLRIITLCLPLLLVVGSGKADNAVDSQIIPGYAFAETRAANNKVEEIVLRAYSRTFLQLKRTKGIASAIALIDAPISGKTEKRGRHLLSFAAFSGFQKLAEWGLDHGANINAGDKDNATMLRVSMANRLYYMVRFVLNNGGNTNLIAGAGKRNMIGDMMAFSWPLRGFELAWENGARLESAEQKARLTEYLNKTETTPDDYSRLQTFLNRLDAPGAIYKGKRVEAKPSRQIETEMINVIDQEIIAAIQGGELPPAFIAAFSSHGTPLPHYLSFNGMTKSLKLILERGNGAEMARRRERTGNDLLTAAIKSLNVEAVRAVLSIYPQAVKQVTPDLPNYYSAGDYPLHIAVKWEVPDEIFALLFDNGGRESLLLRNKSGQTPPEVVESWYANGYLDQNSYNRLSRALQQ</sequence>
<dbReference type="InterPro" id="IPR036770">
    <property type="entry name" value="Ankyrin_rpt-contain_sf"/>
</dbReference>
<feature type="signal peptide" evidence="3">
    <location>
        <begin position="1"/>
        <end position="23"/>
    </location>
</feature>
<name>A0ABT0PIS6_9GAMM</name>
<evidence type="ECO:0000256" key="2">
    <source>
        <dbReference type="ARBA" id="ARBA00023043"/>
    </source>
</evidence>
<keyword evidence="5" id="KW-1185">Reference proteome</keyword>
<organism evidence="4 5">
    <name type="scientific">Parendozoicomonas callyspongiae</name>
    <dbReference type="NCBI Taxonomy" id="2942213"/>
    <lineage>
        <taxon>Bacteria</taxon>
        <taxon>Pseudomonadati</taxon>
        <taxon>Pseudomonadota</taxon>
        <taxon>Gammaproteobacteria</taxon>
        <taxon>Oceanospirillales</taxon>
        <taxon>Endozoicomonadaceae</taxon>
        <taxon>Parendozoicomonas</taxon>
    </lineage>
</organism>
<keyword evidence="3" id="KW-0732">Signal</keyword>
<dbReference type="RefSeq" id="WP_249700560.1">
    <property type="nucleotide sequence ID" value="NZ_JAMFLX010000021.1"/>
</dbReference>